<feature type="compositionally biased region" description="Low complexity" evidence="4">
    <location>
        <begin position="151"/>
        <end position="165"/>
    </location>
</feature>
<keyword evidence="8" id="KW-1185">Reference proteome</keyword>
<reference evidence="7" key="1">
    <citation type="submission" date="2021-11" db="EMBL/GenBank/DDBJ databases">
        <title>Purpureocillium_takamizusanense_genome.</title>
        <authorList>
            <person name="Nguyen N.-H."/>
        </authorList>
    </citation>
    <scope>NUCLEOTIDE SEQUENCE</scope>
    <source>
        <strain evidence="7">PT3</strain>
    </source>
</reference>
<dbReference type="SUPFAM" id="SSF48403">
    <property type="entry name" value="Ankyrin repeat"/>
    <property type="match status" value="2"/>
</dbReference>
<dbReference type="GeneID" id="72072524"/>
<feature type="transmembrane region" description="Helical" evidence="5">
    <location>
        <begin position="289"/>
        <end position="308"/>
    </location>
</feature>
<dbReference type="PROSITE" id="PS50088">
    <property type="entry name" value="ANK_REPEAT"/>
    <property type="match status" value="7"/>
</dbReference>
<dbReference type="PANTHER" id="PTHR24171">
    <property type="entry name" value="ANKYRIN REPEAT DOMAIN-CONTAINING PROTEIN 39-RELATED"/>
    <property type="match status" value="1"/>
</dbReference>
<feature type="transmembrane region" description="Helical" evidence="5">
    <location>
        <begin position="242"/>
        <end position="269"/>
    </location>
</feature>
<feature type="transmembrane region" description="Helical" evidence="5">
    <location>
        <begin position="372"/>
        <end position="391"/>
    </location>
</feature>
<evidence type="ECO:0000256" key="2">
    <source>
        <dbReference type="ARBA" id="ARBA00023043"/>
    </source>
</evidence>
<dbReference type="EMBL" id="CP086366">
    <property type="protein sequence ID" value="UNI24862.1"/>
    <property type="molecule type" value="Genomic_DNA"/>
</dbReference>
<dbReference type="InterPro" id="IPR036770">
    <property type="entry name" value="Ankyrin_rpt-contain_sf"/>
</dbReference>
<feature type="transmembrane region" description="Helical" evidence="5">
    <location>
        <begin position="59"/>
        <end position="81"/>
    </location>
</feature>
<dbReference type="RefSeq" id="XP_047848343.1">
    <property type="nucleotide sequence ID" value="XM_047992329.1"/>
</dbReference>
<feature type="repeat" description="ANK" evidence="3">
    <location>
        <begin position="1397"/>
        <end position="1429"/>
    </location>
</feature>
<evidence type="ECO:0000313" key="7">
    <source>
        <dbReference type="EMBL" id="UNI24862.1"/>
    </source>
</evidence>
<evidence type="ECO:0000313" key="8">
    <source>
        <dbReference type="Proteomes" id="UP000829364"/>
    </source>
</evidence>
<feature type="signal peptide" evidence="6">
    <location>
        <begin position="1"/>
        <end position="19"/>
    </location>
</feature>
<keyword evidence="6" id="KW-0732">Signal</keyword>
<sequence>MAWLLLLGLMLASAPAVVADDDLADFSNNLATDIGPLLALFGDAMTRQYLSESITFLDYFIFALGPIGILTAIVSAARLCGHSTLRAFIGRSQEGETTVEADLCTSTSRDVCELFTKGGITRVIGRANILELIYFPPKTASANPSGTHQYNASSSDNSRSNSLSSKTHEPRSSLLNHLEGAISSKPSVESFKLLPFQRFVQEEADSETRSWCQVGGHPMDRHRLAPRPNLSLNVGIKKQPKWAFYSVAAVGMLLQLFIIAFTAIGTWVYDWNIRSQGSSASQNYAPSMFIIGTCLLAAGMCSCAALIGQTTKRVHFRRNDSSKRTGRLIWLQPGPTVVGDQSFDAFAYLDRQERPLQYWTSSRKEPNPRFEIFTFLAVAVTLVGYFMQFIGLRGMKAWVSLAQLGVTVVMSLLRGLLRIQRLGKNDNLLDHMPDMVSGHELDWLSFQVAVHERLSDPGATISGSPFWLLTGQFYPADIETTPASMDDAHHQKSSRYSKSNYPLELYSRIPNHECMSGQEKDLMAEEAGSCRADWAHLLQVRACLARITGLNERLSSGTQEWRETSVAIRKRAKSLCTALCAVLETLFRGQRHSQTLRLYMDFVAAPRSLRECNQTHQNGTVFVTVERLHGHWGVDSSQIEAILGTCVWSLATDERMLYRDDSGKTRSRFDGQWNGRIISGSLSDRDTDDGLDKIGEMQLWAGADMIPVVQTSLAHCPDATHSLMDLWMPLLKSDILSMKLACNHGDDDSEVRARTDSLGHMRFSGWVAVEKALRLERGVNTSHSRCGKQSKARVQYARSDLPLADLCTQELFAALVRSITELVTFADTGVVERAGVASLDNPTINAIIDPFVQHGLGSRSDALFSVLPGYWDKVRPKASVLLSGLVTTARSYRRQKHWDKAAVLLRWGCQRFSHNTGLESEPTESSYIKVLLETAELYRWSLAIQGDKERQDFGAAGIRSLHQTYSPSPDQPSWKLTFEALHPYLEVVDRMSGRAAGASDGNLVDAIRERDRTTALLRLTFTQADGFEDAETEAALPLAARNKWPEVMDTILECSPIIDGRDDSGRTAASHCAELGWIEYLEKLVEVKAFVDQADNELRSPLHWAAFAGQQEVVQYLLRSGHVDLMREDVLGQTPLSHAAKAGHVSVMALLLRRGANTESRDKDGRTALSLAASGGHRDAVAFLVDRKAEISSQDDAGRQPIHWACQNGNVDTIVFLIDHGADKEAKDKSKLAPLAWAASSGQVAALEYLLGLGIDIDLKYDFDRTAISLAAGNGHFDAVEYLLSKGANIKTGDSQGGVPLSWAARTGHARVVELLIKHGSAINSTEWGGMGSPLSQATAAGHEAVVDALLGGGVKVDEILRESDTALTVAARTGQLAIVRKLVERGHANINHKNEQGWTPLVEAISSGHGVVVDWLIERGAKRNTLDWLGRLPMFFAAATGRTAILRRLLELGFSVEWITHKHETALSVATERGHTEAVELLTSWANRPQPDPSE</sequence>
<feature type="repeat" description="ANK" evidence="3">
    <location>
        <begin position="1131"/>
        <end position="1163"/>
    </location>
</feature>
<dbReference type="PRINTS" id="PR01415">
    <property type="entry name" value="ANKYRIN"/>
</dbReference>
<accession>A0A9Q8QUR7</accession>
<organism evidence="7 8">
    <name type="scientific">Purpureocillium takamizusanense</name>
    <dbReference type="NCBI Taxonomy" id="2060973"/>
    <lineage>
        <taxon>Eukaryota</taxon>
        <taxon>Fungi</taxon>
        <taxon>Dikarya</taxon>
        <taxon>Ascomycota</taxon>
        <taxon>Pezizomycotina</taxon>
        <taxon>Sordariomycetes</taxon>
        <taxon>Hypocreomycetidae</taxon>
        <taxon>Hypocreales</taxon>
        <taxon>Ophiocordycipitaceae</taxon>
        <taxon>Purpureocillium</taxon>
    </lineage>
</organism>
<keyword evidence="5" id="KW-1133">Transmembrane helix</keyword>
<feature type="repeat" description="ANK" evidence="3">
    <location>
        <begin position="1263"/>
        <end position="1295"/>
    </location>
</feature>
<name>A0A9Q8QUR7_9HYPO</name>
<dbReference type="OrthoDB" id="4928240at2759"/>
<feature type="repeat" description="ANK" evidence="3">
    <location>
        <begin position="1296"/>
        <end position="1328"/>
    </location>
</feature>
<evidence type="ECO:0000256" key="5">
    <source>
        <dbReference type="SAM" id="Phobius"/>
    </source>
</evidence>
<evidence type="ECO:0000256" key="6">
    <source>
        <dbReference type="SAM" id="SignalP"/>
    </source>
</evidence>
<feature type="repeat" description="ANK" evidence="3">
    <location>
        <begin position="1164"/>
        <end position="1196"/>
    </location>
</feature>
<dbReference type="Pfam" id="PF12796">
    <property type="entry name" value="Ank_2"/>
    <property type="match status" value="4"/>
</dbReference>
<dbReference type="KEGG" id="ptkz:JDV02_010581"/>
<feature type="repeat" description="ANK" evidence="3">
    <location>
        <begin position="1097"/>
        <end position="1121"/>
    </location>
</feature>
<dbReference type="InterPro" id="IPR002110">
    <property type="entry name" value="Ankyrin_rpt"/>
</dbReference>
<dbReference type="PANTHER" id="PTHR24171:SF9">
    <property type="entry name" value="ANKYRIN REPEAT DOMAIN-CONTAINING PROTEIN 39"/>
    <property type="match status" value="1"/>
</dbReference>
<gene>
    <name evidence="7" type="ORF">JDV02_010581</name>
</gene>
<feature type="chain" id="PRO_5040517547" description="Ankyrin repeat protein" evidence="6">
    <location>
        <begin position="20"/>
        <end position="1496"/>
    </location>
</feature>
<keyword evidence="2 3" id="KW-0040">ANK repeat</keyword>
<proteinExistence type="predicted"/>
<dbReference type="Pfam" id="PF00023">
    <property type="entry name" value="Ank"/>
    <property type="match status" value="1"/>
</dbReference>
<dbReference type="PROSITE" id="PS50297">
    <property type="entry name" value="ANK_REP_REGION"/>
    <property type="match status" value="7"/>
</dbReference>
<evidence type="ECO:0008006" key="9">
    <source>
        <dbReference type="Google" id="ProtNLM"/>
    </source>
</evidence>
<evidence type="ECO:0000256" key="3">
    <source>
        <dbReference type="PROSITE-ProRule" id="PRU00023"/>
    </source>
</evidence>
<keyword evidence="1" id="KW-0677">Repeat</keyword>
<protein>
    <recommendedName>
        <fullName evidence="9">Ankyrin repeat protein</fullName>
    </recommendedName>
</protein>
<keyword evidence="5" id="KW-0812">Transmembrane</keyword>
<evidence type="ECO:0000256" key="1">
    <source>
        <dbReference type="ARBA" id="ARBA00022737"/>
    </source>
</evidence>
<feature type="region of interest" description="Disordered" evidence="4">
    <location>
        <begin position="144"/>
        <end position="170"/>
    </location>
</feature>
<keyword evidence="5" id="KW-0472">Membrane</keyword>
<dbReference type="Proteomes" id="UP000829364">
    <property type="component" value="Chromosome 13"/>
</dbReference>
<evidence type="ECO:0000256" key="4">
    <source>
        <dbReference type="SAM" id="MobiDB-lite"/>
    </source>
</evidence>
<dbReference type="Gene3D" id="1.25.40.20">
    <property type="entry name" value="Ankyrin repeat-containing domain"/>
    <property type="match status" value="2"/>
</dbReference>
<dbReference type="SMART" id="SM00248">
    <property type="entry name" value="ANK"/>
    <property type="match status" value="12"/>
</dbReference>
<feature type="repeat" description="ANK" evidence="3">
    <location>
        <begin position="1197"/>
        <end position="1229"/>
    </location>
</feature>